<name>A0A330LJ91_9GAMM</name>
<organism evidence="1 2">
    <name type="scientific">Moritella yayanosii</name>
    <dbReference type="NCBI Taxonomy" id="69539"/>
    <lineage>
        <taxon>Bacteria</taxon>
        <taxon>Pseudomonadati</taxon>
        <taxon>Pseudomonadota</taxon>
        <taxon>Gammaproteobacteria</taxon>
        <taxon>Alteromonadales</taxon>
        <taxon>Moritellaceae</taxon>
        <taxon>Moritella</taxon>
    </lineage>
</organism>
<protein>
    <submittedName>
        <fullName evidence="1">Uncharacterized protein</fullName>
    </submittedName>
</protein>
<evidence type="ECO:0000313" key="2">
    <source>
        <dbReference type="Proteomes" id="UP000250163"/>
    </source>
</evidence>
<dbReference type="KEGG" id="mya:MORIYA_0719"/>
<dbReference type="AlphaFoldDB" id="A0A330LJ91"/>
<evidence type="ECO:0000313" key="1">
    <source>
        <dbReference type="EMBL" id="SQD77197.1"/>
    </source>
</evidence>
<reference evidence="2" key="1">
    <citation type="submission" date="2018-05" db="EMBL/GenBank/DDBJ databases">
        <authorList>
            <person name="Cea G.-C."/>
            <person name="William W."/>
        </authorList>
    </citation>
    <scope>NUCLEOTIDE SEQUENCE [LARGE SCALE GENOMIC DNA]</scope>
    <source>
        <strain evidence="2">DB21MT 5</strain>
    </source>
</reference>
<dbReference type="Proteomes" id="UP000250163">
    <property type="component" value="Chromosome MORIYA"/>
</dbReference>
<proteinExistence type="predicted"/>
<dbReference type="EMBL" id="LS483250">
    <property type="protein sequence ID" value="SQD77197.1"/>
    <property type="molecule type" value="Genomic_DNA"/>
</dbReference>
<keyword evidence="2" id="KW-1185">Reference proteome</keyword>
<accession>A0A330LJ91</accession>
<gene>
    <name evidence="1" type="ORF">MORIYA_0719</name>
</gene>
<sequence length="114" mass="12817">MPVDQLIMIMYNSPSKNTYKHFKIVNSHIKNGIVHQWSKQPSNVTTIPNFNKNYAAVAEMSRNLKRVGYLGIVLTGVNAISSIQKACTVSDDAQCSKRVKLRVVSLEEFLLVHV</sequence>